<dbReference type="PANTHER" id="PTHR44329:SF298">
    <property type="entry name" value="MIXED LINEAGE KINASE DOMAIN-LIKE PROTEIN"/>
    <property type="match status" value="1"/>
</dbReference>
<keyword evidence="1 3" id="KW-0547">Nucleotide-binding</keyword>
<dbReference type="InterPro" id="IPR000719">
    <property type="entry name" value="Prot_kinase_dom"/>
</dbReference>
<dbReference type="InterPro" id="IPR001245">
    <property type="entry name" value="Ser-Thr/Tyr_kinase_cat_dom"/>
</dbReference>
<dbReference type="PRINTS" id="PR00109">
    <property type="entry name" value="TYRKINASE"/>
</dbReference>
<evidence type="ECO:0000256" key="3">
    <source>
        <dbReference type="PROSITE-ProRule" id="PRU10141"/>
    </source>
</evidence>
<accession>A0A8H3X6A9</accession>
<dbReference type="InterPro" id="IPR011009">
    <property type="entry name" value="Kinase-like_dom_sf"/>
</dbReference>
<sequence>MSAFKFSEQIEKLEIYLKNKNVKNFDYSQCKDLKPIGEGGFGIVYSTTFQGTKYALKSLRKNLQLQEEDIKDFKRELDNFYKIKDHPNVIKFYGISRDSNDFLFVLQLADGGNLRDYLFGKHKDNFYEISWSELIQIANDIANGLNHLHDNGIIHRDLHSKNILMHDNKALISDFGISKSMYYSTSGTQIKGMAAYLEPQCILQYKTNDNKKVFKRNEKSDIYSLGMLLWELTSGVPPFHRYSNYNIIEKILNYQREVPISKTPSDYTDLYRKCWSTNPDERPTMECYKNGIGTEKDLDKAERWYKKAADNGYKNTTNSLWTRFWSCQLS</sequence>
<dbReference type="Proteomes" id="UP000439903">
    <property type="component" value="Unassembled WGS sequence"/>
</dbReference>
<dbReference type="SUPFAM" id="SSF81901">
    <property type="entry name" value="HCP-like"/>
    <property type="match status" value="1"/>
</dbReference>
<dbReference type="SUPFAM" id="SSF56112">
    <property type="entry name" value="Protein kinase-like (PK-like)"/>
    <property type="match status" value="1"/>
</dbReference>
<proteinExistence type="predicted"/>
<dbReference type="PANTHER" id="PTHR44329">
    <property type="entry name" value="SERINE/THREONINE-PROTEIN KINASE TNNI3K-RELATED"/>
    <property type="match status" value="1"/>
</dbReference>
<keyword evidence="7" id="KW-1185">Reference proteome</keyword>
<dbReference type="GO" id="GO:0004672">
    <property type="term" value="F:protein kinase activity"/>
    <property type="evidence" value="ECO:0007669"/>
    <property type="project" value="InterPro"/>
</dbReference>
<dbReference type="InterPro" id="IPR017441">
    <property type="entry name" value="Protein_kinase_ATP_BS"/>
</dbReference>
<dbReference type="PROSITE" id="PS50011">
    <property type="entry name" value="PROTEIN_KINASE_DOM"/>
    <property type="match status" value="1"/>
</dbReference>
<dbReference type="InterPro" id="IPR011990">
    <property type="entry name" value="TPR-like_helical_dom_sf"/>
</dbReference>
<comment type="caution">
    <text evidence="6">The sequence shown here is derived from an EMBL/GenBank/DDBJ whole genome shotgun (WGS) entry which is preliminary data.</text>
</comment>
<dbReference type="Pfam" id="PF07714">
    <property type="entry name" value="PK_Tyr_Ser-Thr"/>
    <property type="match status" value="1"/>
</dbReference>
<dbReference type="GO" id="GO:0097527">
    <property type="term" value="P:necroptotic signaling pathway"/>
    <property type="evidence" value="ECO:0007669"/>
    <property type="project" value="TreeGrafter"/>
</dbReference>
<keyword evidence="6" id="KW-0418">Kinase</keyword>
<keyword evidence="6" id="KW-0808">Transferase</keyword>
<feature type="domain" description="Protein kinase" evidence="5">
    <location>
        <begin position="30"/>
        <end position="305"/>
    </location>
</feature>
<gene>
    <name evidence="6" type="ORF">F8M41_006555</name>
</gene>
<dbReference type="InterPro" id="IPR051681">
    <property type="entry name" value="Ser/Thr_Kinases-Pseudokinases"/>
</dbReference>
<reference evidence="6 7" key="1">
    <citation type="journal article" date="2019" name="Environ. Microbiol.">
        <title>At the nexus of three kingdoms: the genome of the mycorrhizal fungus Gigaspora margarita provides insights into plant, endobacterial and fungal interactions.</title>
        <authorList>
            <person name="Venice F."/>
            <person name="Ghignone S."/>
            <person name="Salvioli di Fossalunga A."/>
            <person name="Amselem J."/>
            <person name="Novero M."/>
            <person name="Xianan X."/>
            <person name="Sedzielewska Toro K."/>
            <person name="Morin E."/>
            <person name="Lipzen A."/>
            <person name="Grigoriev I.V."/>
            <person name="Henrissat B."/>
            <person name="Martin F.M."/>
            <person name="Bonfante P."/>
        </authorList>
    </citation>
    <scope>NUCLEOTIDE SEQUENCE [LARGE SCALE GENOMIC DNA]</scope>
    <source>
        <strain evidence="6 7">BEG34</strain>
    </source>
</reference>
<dbReference type="EMBL" id="WTPW01001644">
    <property type="protein sequence ID" value="KAF0424523.1"/>
    <property type="molecule type" value="Genomic_DNA"/>
</dbReference>
<evidence type="ECO:0000256" key="2">
    <source>
        <dbReference type="ARBA" id="ARBA00022840"/>
    </source>
</evidence>
<dbReference type="GO" id="GO:0005524">
    <property type="term" value="F:ATP binding"/>
    <property type="evidence" value="ECO:0007669"/>
    <property type="project" value="UniProtKB-UniRule"/>
</dbReference>
<feature type="binding site" evidence="3">
    <location>
        <position position="57"/>
    </location>
    <ligand>
        <name>ATP</name>
        <dbReference type="ChEBI" id="CHEBI:30616"/>
    </ligand>
</feature>
<dbReference type="OrthoDB" id="2384430at2759"/>
<keyword evidence="4" id="KW-0175">Coiled coil</keyword>
<protein>
    <submittedName>
        <fullName evidence="6">Kinase-like protein</fullName>
    </submittedName>
</protein>
<evidence type="ECO:0000256" key="4">
    <source>
        <dbReference type="SAM" id="Coils"/>
    </source>
</evidence>
<dbReference type="PROSITE" id="PS00107">
    <property type="entry name" value="PROTEIN_KINASE_ATP"/>
    <property type="match status" value="1"/>
</dbReference>
<evidence type="ECO:0000313" key="7">
    <source>
        <dbReference type="Proteomes" id="UP000439903"/>
    </source>
</evidence>
<dbReference type="Gene3D" id="1.25.40.10">
    <property type="entry name" value="Tetratricopeptide repeat domain"/>
    <property type="match status" value="1"/>
</dbReference>
<organism evidence="6 7">
    <name type="scientific">Gigaspora margarita</name>
    <dbReference type="NCBI Taxonomy" id="4874"/>
    <lineage>
        <taxon>Eukaryota</taxon>
        <taxon>Fungi</taxon>
        <taxon>Fungi incertae sedis</taxon>
        <taxon>Mucoromycota</taxon>
        <taxon>Glomeromycotina</taxon>
        <taxon>Glomeromycetes</taxon>
        <taxon>Diversisporales</taxon>
        <taxon>Gigasporaceae</taxon>
        <taxon>Gigaspora</taxon>
    </lineage>
</organism>
<evidence type="ECO:0000256" key="1">
    <source>
        <dbReference type="ARBA" id="ARBA00022741"/>
    </source>
</evidence>
<feature type="coiled-coil region" evidence="4">
    <location>
        <begin position="56"/>
        <end position="83"/>
    </location>
</feature>
<dbReference type="Pfam" id="PF08238">
    <property type="entry name" value="Sel1"/>
    <property type="match status" value="1"/>
</dbReference>
<evidence type="ECO:0000259" key="5">
    <source>
        <dbReference type="PROSITE" id="PS50011"/>
    </source>
</evidence>
<dbReference type="InterPro" id="IPR006597">
    <property type="entry name" value="Sel1-like"/>
</dbReference>
<dbReference type="AlphaFoldDB" id="A0A8H3X6A9"/>
<evidence type="ECO:0000313" key="6">
    <source>
        <dbReference type="EMBL" id="KAF0424523.1"/>
    </source>
</evidence>
<keyword evidence="2 3" id="KW-0067">ATP-binding</keyword>
<dbReference type="Gene3D" id="1.10.510.10">
    <property type="entry name" value="Transferase(Phosphotransferase) domain 1"/>
    <property type="match status" value="1"/>
</dbReference>
<name>A0A8H3X6A9_GIGMA</name>